<organism evidence="2 3">
    <name type="scientific">Panicum virgatum</name>
    <name type="common">Blackwell switchgrass</name>
    <dbReference type="NCBI Taxonomy" id="38727"/>
    <lineage>
        <taxon>Eukaryota</taxon>
        <taxon>Viridiplantae</taxon>
        <taxon>Streptophyta</taxon>
        <taxon>Embryophyta</taxon>
        <taxon>Tracheophyta</taxon>
        <taxon>Spermatophyta</taxon>
        <taxon>Magnoliopsida</taxon>
        <taxon>Liliopsida</taxon>
        <taxon>Poales</taxon>
        <taxon>Poaceae</taxon>
        <taxon>PACMAD clade</taxon>
        <taxon>Panicoideae</taxon>
        <taxon>Panicodae</taxon>
        <taxon>Paniceae</taxon>
        <taxon>Panicinae</taxon>
        <taxon>Panicum</taxon>
        <taxon>Panicum sect. Hiantes</taxon>
    </lineage>
</organism>
<dbReference type="EMBL" id="CM029054">
    <property type="protein sequence ID" value="KAG2544104.1"/>
    <property type="molecule type" value="Genomic_DNA"/>
</dbReference>
<feature type="compositionally biased region" description="Polar residues" evidence="1">
    <location>
        <begin position="188"/>
        <end position="201"/>
    </location>
</feature>
<feature type="compositionally biased region" description="Low complexity" evidence="1">
    <location>
        <begin position="8"/>
        <end position="26"/>
    </location>
</feature>
<feature type="compositionally biased region" description="Basic and acidic residues" evidence="1">
    <location>
        <begin position="409"/>
        <end position="418"/>
    </location>
</feature>
<feature type="region of interest" description="Disordered" evidence="1">
    <location>
        <begin position="315"/>
        <end position="352"/>
    </location>
</feature>
<reference evidence="2" key="1">
    <citation type="submission" date="2020-05" db="EMBL/GenBank/DDBJ databases">
        <title>WGS assembly of Panicum virgatum.</title>
        <authorList>
            <person name="Lovell J.T."/>
            <person name="Jenkins J."/>
            <person name="Shu S."/>
            <person name="Juenger T.E."/>
            <person name="Schmutz J."/>
        </authorList>
    </citation>
    <scope>NUCLEOTIDE SEQUENCE</scope>
    <source>
        <strain evidence="2">AP13</strain>
    </source>
</reference>
<protein>
    <submittedName>
        <fullName evidence="2">Uncharacterized protein</fullName>
    </submittedName>
</protein>
<comment type="caution">
    <text evidence="2">The sequence shown here is derived from an EMBL/GenBank/DDBJ whole genome shotgun (WGS) entry which is preliminary data.</text>
</comment>
<feature type="compositionally biased region" description="Low complexity" evidence="1">
    <location>
        <begin position="104"/>
        <end position="124"/>
    </location>
</feature>
<name>A0A8T0NAV4_PANVG</name>
<dbReference type="AlphaFoldDB" id="A0A8T0NAV4"/>
<accession>A0A8T0NAV4</accession>
<feature type="region of interest" description="Disordered" evidence="1">
    <location>
        <begin position="188"/>
        <end position="214"/>
    </location>
</feature>
<feature type="compositionally biased region" description="Polar residues" evidence="1">
    <location>
        <begin position="429"/>
        <end position="447"/>
    </location>
</feature>
<gene>
    <name evidence="2" type="ORF">PVAP13_9NG809466</name>
</gene>
<proteinExistence type="predicted"/>
<feature type="compositionally biased region" description="Low complexity" evidence="1">
    <location>
        <begin position="202"/>
        <end position="214"/>
    </location>
</feature>
<feature type="compositionally biased region" description="Polar residues" evidence="1">
    <location>
        <begin position="91"/>
        <end position="102"/>
    </location>
</feature>
<feature type="compositionally biased region" description="Pro residues" evidence="1">
    <location>
        <begin position="244"/>
        <end position="256"/>
    </location>
</feature>
<keyword evidence="3" id="KW-1185">Reference proteome</keyword>
<dbReference type="Proteomes" id="UP000823388">
    <property type="component" value="Chromosome 9N"/>
</dbReference>
<sequence length="490" mass="52018">MDTLDANSAEASISPSTPSSGNSLHSDSPLVSAADEPSVEEGPSPPRRPTTSRSNFSLMERTTEAVPSPSSTKSWSTSSSLASSRPPMPTQLRSLKRTTVSETAPASAIRDAYASASRSSAPPRKMATEQGAYCSTARLAARTAALAVLRAPSEDLWKGSRTRRKAFTMRSDGEGLLVALRWRCGLSTETARPTSSRQASTRRSPPSCCSSSSRLMSGVETAVMSTMESCLGFRARTAPARTTAPPPPPPPPPPSLSSPGSVRYPDSAMYTGRNSAMKKESSRSVMVAPMGMPPGSASPSIMGPIMYLNPMASVASADSSAPITTTTKEPSGLREERPRRGAPSTKPTKEARILAVKAGDVASVTRMKAAEQARMNQETTSVMRKAVSAMRPRSVLRRSRSESASAMTGKEESERRTASSETSDVPRRSSGSDGRSAWKTGSVTASGTRAPVSATASARPLGRRRRPRSVLTPMEKRKRMSATRETLSRM</sequence>
<evidence type="ECO:0000256" key="1">
    <source>
        <dbReference type="SAM" id="MobiDB-lite"/>
    </source>
</evidence>
<feature type="compositionally biased region" description="Polar residues" evidence="1">
    <location>
        <begin position="316"/>
        <end position="329"/>
    </location>
</feature>
<feature type="region of interest" description="Disordered" evidence="1">
    <location>
        <begin position="238"/>
        <end position="284"/>
    </location>
</feature>
<feature type="region of interest" description="Disordered" evidence="1">
    <location>
        <begin position="369"/>
        <end position="490"/>
    </location>
</feature>
<feature type="region of interest" description="Disordered" evidence="1">
    <location>
        <begin position="1"/>
        <end position="127"/>
    </location>
</feature>
<feature type="compositionally biased region" description="Low complexity" evidence="1">
    <location>
        <begin position="67"/>
        <end position="85"/>
    </location>
</feature>
<evidence type="ECO:0000313" key="2">
    <source>
        <dbReference type="EMBL" id="KAG2544104.1"/>
    </source>
</evidence>
<evidence type="ECO:0000313" key="3">
    <source>
        <dbReference type="Proteomes" id="UP000823388"/>
    </source>
</evidence>